<organism evidence="2">
    <name type="scientific">Rhizophora mucronata</name>
    <name type="common">Asiatic mangrove</name>
    <dbReference type="NCBI Taxonomy" id="61149"/>
    <lineage>
        <taxon>Eukaryota</taxon>
        <taxon>Viridiplantae</taxon>
        <taxon>Streptophyta</taxon>
        <taxon>Embryophyta</taxon>
        <taxon>Tracheophyta</taxon>
        <taxon>Spermatophyta</taxon>
        <taxon>Magnoliopsida</taxon>
        <taxon>eudicotyledons</taxon>
        <taxon>Gunneridae</taxon>
        <taxon>Pentapetalae</taxon>
        <taxon>rosids</taxon>
        <taxon>fabids</taxon>
        <taxon>Malpighiales</taxon>
        <taxon>Rhizophoraceae</taxon>
        <taxon>Rhizophora</taxon>
    </lineage>
</organism>
<dbReference type="AlphaFoldDB" id="A0A2P2PLP3"/>
<keyword evidence="1" id="KW-0472">Membrane</keyword>
<sequence>MNYLTTKGEINEFASLIEVSPWCLSCILFLSFSDLVVGGCLFPL</sequence>
<protein>
    <submittedName>
        <fullName evidence="2">Uncharacterized protein</fullName>
    </submittedName>
</protein>
<reference evidence="2" key="1">
    <citation type="submission" date="2018-02" db="EMBL/GenBank/DDBJ databases">
        <title>Rhizophora mucronata_Transcriptome.</title>
        <authorList>
            <person name="Meera S.P."/>
            <person name="Sreeshan A."/>
            <person name="Augustine A."/>
        </authorList>
    </citation>
    <scope>NUCLEOTIDE SEQUENCE</scope>
    <source>
        <tissue evidence="2">Leaf</tissue>
    </source>
</reference>
<feature type="transmembrane region" description="Helical" evidence="1">
    <location>
        <begin position="19"/>
        <end position="42"/>
    </location>
</feature>
<evidence type="ECO:0000256" key="1">
    <source>
        <dbReference type="SAM" id="Phobius"/>
    </source>
</evidence>
<accession>A0A2P2PLP3</accession>
<name>A0A2P2PLP3_RHIMU</name>
<keyword evidence="1" id="KW-0812">Transmembrane</keyword>
<dbReference type="EMBL" id="GGEC01075182">
    <property type="protein sequence ID" value="MBX55666.1"/>
    <property type="molecule type" value="Transcribed_RNA"/>
</dbReference>
<evidence type="ECO:0000313" key="2">
    <source>
        <dbReference type="EMBL" id="MBX55666.1"/>
    </source>
</evidence>
<proteinExistence type="predicted"/>
<keyword evidence="1" id="KW-1133">Transmembrane helix</keyword>